<feature type="transmembrane region" description="Helical" evidence="2">
    <location>
        <begin position="96"/>
        <end position="114"/>
    </location>
</feature>
<dbReference type="OrthoDB" id="272778at2759"/>
<feature type="region of interest" description="Disordered" evidence="1">
    <location>
        <begin position="194"/>
        <end position="213"/>
    </location>
</feature>
<gene>
    <name evidence="3" type="ORF">HCDG_06046</name>
</gene>
<dbReference type="STRING" id="544712.C6HJ12"/>
<keyword evidence="2" id="KW-1133">Transmembrane helix</keyword>
<reference evidence="4" key="1">
    <citation type="submission" date="2009-05" db="EMBL/GenBank/DDBJ databases">
        <title>The genome sequence of Ajellomyces capsulatus strain H143.</title>
        <authorList>
            <person name="Champion M."/>
            <person name="Cuomo C.A."/>
            <person name="Ma L.-J."/>
            <person name="Henn M.R."/>
            <person name="Sil A."/>
            <person name="Goldman B."/>
            <person name="Young S.K."/>
            <person name="Kodira C.D."/>
            <person name="Zeng Q."/>
            <person name="Koehrsen M."/>
            <person name="Alvarado L."/>
            <person name="Berlin A.M."/>
            <person name="Borenstein D."/>
            <person name="Chen Z."/>
            <person name="Engels R."/>
            <person name="Freedman E."/>
            <person name="Gellesch M."/>
            <person name="Goldberg J."/>
            <person name="Griggs A."/>
            <person name="Gujja S."/>
            <person name="Heiman D.I."/>
            <person name="Hepburn T.A."/>
            <person name="Howarth C."/>
            <person name="Jen D."/>
            <person name="Larson L."/>
            <person name="Lewis B."/>
            <person name="Mehta T."/>
            <person name="Park D."/>
            <person name="Pearson M."/>
            <person name="Roberts A."/>
            <person name="Saif S."/>
            <person name="Shea T.D."/>
            <person name="Shenoy N."/>
            <person name="Sisk P."/>
            <person name="Stolte C."/>
            <person name="Sykes S."/>
            <person name="Walk T."/>
            <person name="White J."/>
            <person name="Yandava C."/>
            <person name="Klein B."/>
            <person name="McEwen J.G."/>
            <person name="Puccia R."/>
            <person name="Goldman G.H."/>
            <person name="Felipe M.S."/>
            <person name="Nino-Vega G."/>
            <person name="San-Blas G."/>
            <person name="Taylor J.W."/>
            <person name="Mendoza L."/>
            <person name="Galagan J.E."/>
            <person name="Nusbaum C."/>
            <person name="Birren B.W."/>
        </authorList>
    </citation>
    <scope>NUCLEOTIDE SEQUENCE [LARGE SCALE GENOMIC DNA]</scope>
    <source>
        <strain evidence="4">H143</strain>
    </source>
</reference>
<protein>
    <recommendedName>
        <fullName evidence="5">Rhomboid family protein</fullName>
    </recommendedName>
</protein>
<dbReference type="AlphaFoldDB" id="C6HJ12"/>
<feature type="transmembrane region" description="Helical" evidence="2">
    <location>
        <begin position="64"/>
        <end position="84"/>
    </location>
</feature>
<name>C6HJ12_AJECH</name>
<accession>C6HJ12</accession>
<evidence type="ECO:0000256" key="1">
    <source>
        <dbReference type="SAM" id="MobiDB-lite"/>
    </source>
</evidence>
<dbReference type="HOGENOM" id="CLU_057574_0_0_1"/>
<evidence type="ECO:0008006" key="5">
    <source>
        <dbReference type="Google" id="ProtNLM"/>
    </source>
</evidence>
<feature type="transmembrane region" description="Helical" evidence="2">
    <location>
        <begin position="12"/>
        <end position="33"/>
    </location>
</feature>
<organism evidence="3 4">
    <name type="scientific">Ajellomyces capsulatus (strain H143)</name>
    <name type="common">Darling's disease fungus</name>
    <name type="synonym">Histoplasma capsulatum</name>
    <dbReference type="NCBI Taxonomy" id="544712"/>
    <lineage>
        <taxon>Eukaryota</taxon>
        <taxon>Fungi</taxon>
        <taxon>Dikarya</taxon>
        <taxon>Ascomycota</taxon>
        <taxon>Pezizomycotina</taxon>
        <taxon>Eurotiomycetes</taxon>
        <taxon>Eurotiomycetidae</taxon>
        <taxon>Onygenales</taxon>
        <taxon>Ajellomycetaceae</taxon>
        <taxon>Histoplasma</taxon>
    </lineage>
</organism>
<feature type="compositionally biased region" description="Basic and acidic residues" evidence="1">
    <location>
        <begin position="194"/>
        <end position="210"/>
    </location>
</feature>
<dbReference type="VEuPathDB" id="FungiDB:HCDG_06046"/>
<proteinExistence type="predicted"/>
<feature type="region of interest" description="Disordered" evidence="1">
    <location>
        <begin position="258"/>
        <end position="301"/>
    </location>
</feature>
<evidence type="ECO:0000313" key="4">
    <source>
        <dbReference type="Proteomes" id="UP000002624"/>
    </source>
</evidence>
<dbReference type="OMA" id="GHETAFD"/>
<keyword evidence="2" id="KW-0812">Transmembrane</keyword>
<dbReference type="Proteomes" id="UP000002624">
    <property type="component" value="Unassembled WGS sequence"/>
</dbReference>
<feature type="compositionally biased region" description="Low complexity" evidence="1">
    <location>
        <begin position="258"/>
        <end position="272"/>
    </location>
</feature>
<dbReference type="EMBL" id="GG692428">
    <property type="protein sequence ID" value="EER39824.1"/>
    <property type="molecule type" value="Genomic_DNA"/>
</dbReference>
<evidence type="ECO:0000313" key="3">
    <source>
        <dbReference type="EMBL" id="EER39824.1"/>
    </source>
</evidence>
<sequence length="301" mass="32363">MISSGFTNAPISKYVMVFTIASSIVVSIADLSYTNSTEVLFGALLIYQLRVIERLWGSRKFGSFLISTLPYTALLPPLILSFLLRPLSLNTLNFLPAGPTAILFALLVQFYSAIPPAYKYRIAAPTTTAFASSLTATTPSISVSDKSTTYLLGAQLALLGRRLRLALGYITRAVRPRGGFPGWVYGNTSVDAAARERGRAPEGRAPDGVDGHSSARFGGWRRWAGLRAVVGRTGGDAERFEGMRRRLERESRAAAAAGGVGVSQVGLDRQGANEGGDGGRRQGQQRRPLAGQILDRFTGSY</sequence>
<keyword evidence="2" id="KW-0472">Membrane</keyword>
<evidence type="ECO:0000256" key="2">
    <source>
        <dbReference type="SAM" id="Phobius"/>
    </source>
</evidence>